<dbReference type="Gene3D" id="1.20.1530.20">
    <property type="match status" value="1"/>
</dbReference>
<keyword evidence="2" id="KW-1133">Transmembrane helix</keyword>
<keyword evidence="2" id="KW-0472">Membrane</keyword>
<keyword evidence="2" id="KW-0812">Transmembrane</keyword>
<dbReference type="PANTHER" id="PTHR10361">
    <property type="entry name" value="SODIUM-BILE ACID COTRANSPORTER"/>
    <property type="match status" value="1"/>
</dbReference>
<feature type="region of interest" description="Disordered" evidence="1">
    <location>
        <begin position="173"/>
        <end position="196"/>
    </location>
</feature>
<dbReference type="PANTHER" id="PTHR10361:SF28">
    <property type="entry name" value="P3 PROTEIN-RELATED"/>
    <property type="match status" value="1"/>
</dbReference>
<reference evidence="3 4" key="1">
    <citation type="journal article" date="2017" name="PLoS Biol.">
        <title>The sea cucumber genome provides insights into morphological evolution and visceral regeneration.</title>
        <authorList>
            <person name="Zhang X."/>
            <person name="Sun L."/>
            <person name="Yuan J."/>
            <person name="Sun Y."/>
            <person name="Gao Y."/>
            <person name="Zhang L."/>
            <person name="Li S."/>
            <person name="Dai H."/>
            <person name="Hamel J.F."/>
            <person name="Liu C."/>
            <person name="Yu Y."/>
            <person name="Liu S."/>
            <person name="Lin W."/>
            <person name="Guo K."/>
            <person name="Jin S."/>
            <person name="Xu P."/>
            <person name="Storey K.B."/>
            <person name="Huan P."/>
            <person name="Zhang T."/>
            <person name="Zhou Y."/>
            <person name="Zhang J."/>
            <person name="Lin C."/>
            <person name="Li X."/>
            <person name="Xing L."/>
            <person name="Huo D."/>
            <person name="Sun M."/>
            <person name="Wang L."/>
            <person name="Mercier A."/>
            <person name="Li F."/>
            <person name="Yang H."/>
            <person name="Xiang J."/>
        </authorList>
    </citation>
    <scope>NUCLEOTIDE SEQUENCE [LARGE SCALE GENOMIC DNA]</scope>
    <source>
        <strain evidence="3">Shaxun</strain>
        <tissue evidence="3">Muscle</tissue>
    </source>
</reference>
<dbReference type="AlphaFoldDB" id="A0A2G8L810"/>
<dbReference type="InterPro" id="IPR004710">
    <property type="entry name" value="Bilac:Na_transpt"/>
</dbReference>
<dbReference type="EMBL" id="MRZV01000181">
    <property type="protein sequence ID" value="PIK56280.1"/>
    <property type="molecule type" value="Genomic_DNA"/>
</dbReference>
<sequence length="196" mass="22016">MYLFAILIPVGLGALLHRFCTKKTMYIPQVCSTAFLIKIVVNSTLFLVYHPEQFLADWHAWIGTFLIPSIGFLIGFISAYTLRLPYNFCVAISLAVGATNGNMVVSLALKSVHDQAILARVLQVPGIYAILTPIQGIVWASLFRHFKYIEDDDPTVFGNEYDPSSLQFSHFNENIDVDNDGYEEEEEEDEGEDNGE</sequence>
<organism evidence="3 4">
    <name type="scientific">Stichopus japonicus</name>
    <name type="common">Sea cucumber</name>
    <dbReference type="NCBI Taxonomy" id="307972"/>
    <lineage>
        <taxon>Eukaryota</taxon>
        <taxon>Metazoa</taxon>
        <taxon>Echinodermata</taxon>
        <taxon>Eleutherozoa</taxon>
        <taxon>Echinozoa</taxon>
        <taxon>Holothuroidea</taxon>
        <taxon>Aspidochirotacea</taxon>
        <taxon>Aspidochirotida</taxon>
        <taxon>Stichopodidae</taxon>
        <taxon>Apostichopus</taxon>
    </lineage>
</organism>
<evidence type="ECO:0000313" key="3">
    <source>
        <dbReference type="EMBL" id="PIK56280.1"/>
    </source>
</evidence>
<gene>
    <name evidence="3" type="ORF">BSL78_06808</name>
</gene>
<feature type="transmembrane region" description="Helical" evidence="2">
    <location>
        <begin position="121"/>
        <end position="142"/>
    </location>
</feature>
<feature type="transmembrane region" description="Helical" evidence="2">
    <location>
        <begin position="60"/>
        <end position="79"/>
    </location>
</feature>
<keyword evidence="4" id="KW-1185">Reference proteome</keyword>
<dbReference type="GO" id="GO:0008508">
    <property type="term" value="F:bile acid:sodium symporter activity"/>
    <property type="evidence" value="ECO:0007669"/>
    <property type="project" value="TreeGrafter"/>
</dbReference>
<dbReference type="OrthoDB" id="203097at2759"/>
<dbReference type="Proteomes" id="UP000230750">
    <property type="component" value="Unassembled WGS sequence"/>
</dbReference>
<proteinExistence type="predicted"/>
<feature type="compositionally biased region" description="Acidic residues" evidence="1">
    <location>
        <begin position="175"/>
        <end position="196"/>
    </location>
</feature>
<evidence type="ECO:0000256" key="1">
    <source>
        <dbReference type="SAM" id="MobiDB-lite"/>
    </source>
</evidence>
<name>A0A2G8L810_STIJA</name>
<accession>A0A2G8L810</accession>
<evidence type="ECO:0000256" key="2">
    <source>
        <dbReference type="SAM" id="Phobius"/>
    </source>
</evidence>
<protein>
    <submittedName>
        <fullName evidence="3">Putative solute carrier family 10 member 6-like</fullName>
    </submittedName>
</protein>
<feature type="transmembrane region" description="Helical" evidence="2">
    <location>
        <begin position="26"/>
        <end position="48"/>
    </location>
</feature>
<evidence type="ECO:0000313" key="4">
    <source>
        <dbReference type="Proteomes" id="UP000230750"/>
    </source>
</evidence>
<dbReference type="InterPro" id="IPR038770">
    <property type="entry name" value="Na+/solute_symporter_sf"/>
</dbReference>
<comment type="caution">
    <text evidence="3">The sequence shown here is derived from an EMBL/GenBank/DDBJ whole genome shotgun (WGS) entry which is preliminary data.</text>
</comment>
<feature type="transmembrane region" description="Helical" evidence="2">
    <location>
        <begin position="85"/>
        <end position="109"/>
    </location>
</feature>